<accession>A0A6I2MP12</accession>
<dbReference type="InterPro" id="IPR032593">
    <property type="entry name" value="DUF4907"/>
</dbReference>
<dbReference type="RefSeq" id="WP_154366432.1">
    <property type="nucleotide sequence ID" value="NZ_CANMYZ010000002.1"/>
</dbReference>
<reference evidence="2 3" key="1">
    <citation type="submission" date="2019-11" db="EMBL/GenBank/DDBJ databases">
        <title>Maribacter lutea sp. nov., a marine bacterium isolated from intertidal sand.</title>
        <authorList>
            <person name="Liu A."/>
        </authorList>
    </citation>
    <scope>NUCLEOTIDE SEQUENCE [LARGE SCALE GENOMIC DNA]</scope>
    <source>
        <strain evidence="2 3">RZ05</strain>
    </source>
</reference>
<dbReference type="OrthoDB" id="674043at2"/>
<evidence type="ECO:0000313" key="2">
    <source>
        <dbReference type="EMBL" id="MRX64499.1"/>
    </source>
</evidence>
<keyword evidence="1" id="KW-1133">Transmembrane helix</keyword>
<dbReference type="Pfam" id="PF16250">
    <property type="entry name" value="DUF4907"/>
    <property type="match status" value="1"/>
</dbReference>
<name>A0A6I2MP12_9FLAO</name>
<evidence type="ECO:0000256" key="1">
    <source>
        <dbReference type="SAM" id="Phobius"/>
    </source>
</evidence>
<comment type="caution">
    <text evidence="2">The sequence shown here is derived from an EMBL/GenBank/DDBJ whole genome shotgun (WGS) entry which is preliminary data.</text>
</comment>
<feature type="transmembrane region" description="Helical" evidence="1">
    <location>
        <begin position="7"/>
        <end position="26"/>
    </location>
</feature>
<keyword evidence="1" id="KW-0812">Transmembrane</keyword>
<gene>
    <name evidence="2" type="ORF">GJ691_09980</name>
</gene>
<proteinExistence type="predicted"/>
<keyword evidence="3" id="KW-1185">Reference proteome</keyword>
<sequence length="116" mass="12803">MKISLKKILILVGLGVLILGGLYYFYNGNQNKPLHSEVFKVGNGFGYRILDHKRILIQQGSIPAIQGSQVFTSAEDAKKTADLVIDKLLNGEDPRLSVSDIKGLHIDIPSDKIKNE</sequence>
<dbReference type="Proteomes" id="UP000443153">
    <property type="component" value="Unassembled WGS sequence"/>
</dbReference>
<dbReference type="EMBL" id="WKJH01000006">
    <property type="protein sequence ID" value="MRX64499.1"/>
    <property type="molecule type" value="Genomic_DNA"/>
</dbReference>
<dbReference type="AlphaFoldDB" id="A0A6I2MP12"/>
<protein>
    <submittedName>
        <fullName evidence="2">DUF4907 domain-containing protein</fullName>
    </submittedName>
</protein>
<evidence type="ECO:0000313" key="3">
    <source>
        <dbReference type="Proteomes" id="UP000443153"/>
    </source>
</evidence>
<organism evidence="2 3">
    <name type="scientific">Maribacter luteus</name>
    <dbReference type="NCBI Taxonomy" id="2594478"/>
    <lineage>
        <taxon>Bacteria</taxon>
        <taxon>Pseudomonadati</taxon>
        <taxon>Bacteroidota</taxon>
        <taxon>Flavobacteriia</taxon>
        <taxon>Flavobacteriales</taxon>
        <taxon>Flavobacteriaceae</taxon>
        <taxon>Maribacter</taxon>
    </lineage>
</organism>
<keyword evidence="1" id="KW-0472">Membrane</keyword>